<dbReference type="EMBL" id="JASNVU010000002">
    <property type="protein sequence ID" value="MDK4334199.1"/>
    <property type="molecule type" value="Genomic_DNA"/>
</dbReference>
<dbReference type="Proteomes" id="UP001230317">
    <property type="component" value="Unassembled WGS sequence"/>
</dbReference>
<gene>
    <name evidence="2" type="ORF">QPX58_02040</name>
</gene>
<protein>
    <recommendedName>
        <fullName evidence="4">SCP domain-containing protein</fullName>
    </recommendedName>
</protein>
<name>A0AAP4BXC8_9CORY</name>
<keyword evidence="1" id="KW-0732">Signal</keyword>
<reference evidence="2" key="1">
    <citation type="submission" date="2023-05" db="EMBL/GenBank/DDBJ databases">
        <title>Metabolic capabilities are highly conserved among human nasal-associated Corynebacterium species in pangenomic analyses.</title>
        <authorList>
            <person name="Tran T.H."/>
            <person name="Roberts A.Q."/>
            <person name="Escapa I.F."/>
            <person name="Gao W."/>
            <person name="Conlan S."/>
            <person name="Kong H."/>
            <person name="Segre J.A."/>
            <person name="Kelly M.S."/>
            <person name="Lemon K.P."/>
        </authorList>
    </citation>
    <scope>NUCLEOTIDE SEQUENCE</scope>
    <source>
        <strain evidence="2">KPL2618</strain>
    </source>
</reference>
<evidence type="ECO:0008006" key="4">
    <source>
        <dbReference type="Google" id="ProtNLM"/>
    </source>
</evidence>
<evidence type="ECO:0000256" key="1">
    <source>
        <dbReference type="SAM" id="SignalP"/>
    </source>
</evidence>
<organism evidence="2 3">
    <name type="scientific">Corynebacterium accolens</name>
    <dbReference type="NCBI Taxonomy" id="38284"/>
    <lineage>
        <taxon>Bacteria</taxon>
        <taxon>Bacillati</taxon>
        <taxon>Actinomycetota</taxon>
        <taxon>Actinomycetes</taxon>
        <taxon>Mycobacteriales</taxon>
        <taxon>Corynebacteriaceae</taxon>
        <taxon>Corynebacterium</taxon>
    </lineage>
</organism>
<accession>A0AAP4BXC8</accession>
<dbReference type="RefSeq" id="WP_126318652.1">
    <property type="nucleotide sequence ID" value="NZ_CP100377.1"/>
</dbReference>
<sequence>MKPIRSATAAVLTTVLALSGTTAAASAELTAAPQVQQVSTLAEKYNVTLPSFLQAAPDAEPEVAAEEAATAEAAPEAQAPEAPQVAADLQAATADHLAQAGHHPDENAAAIAQEWANQGANGELTYYGDVANGVTHTEEGQGNVYRLSEEQAQERLNWFNRGLEVTPGPEYGYGVATAFDGEFIYIAEYFLN</sequence>
<evidence type="ECO:0000313" key="2">
    <source>
        <dbReference type="EMBL" id="MDK4334199.1"/>
    </source>
</evidence>
<evidence type="ECO:0000313" key="3">
    <source>
        <dbReference type="Proteomes" id="UP001230317"/>
    </source>
</evidence>
<feature type="signal peptide" evidence="1">
    <location>
        <begin position="1"/>
        <end position="27"/>
    </location>
</feature>
<dbReference type="AlphaFoldDB" id="A0AAP4BXC8"/>
<feature type="chain" id="PRO_5042922956" description="SCP domain-containing protein" evidence="1">
    <location>
        <begin position="28"/>
        <end position="192"/>
    </location>
</feature>
<proteinExistence type="predicted"/>
<comment type="caution">
    <text evidence="2">The sequence shown here is derived from an EMBL/GenBank/DDBJ whole genome shotgun (WGS) entry which is preliminary data.</text>
</comment>